<dbReference type="EMBL" id="AANCRK010000001">
    <property type="protein sequence ID" value="EDN7713752.1"/>
    <property type="molecule type" value="Genomic_DNA"/>
</dbReference>
<evidence type="ECO:0000313" key="84">
    <source>
        <dbReference type="Proteomes" id="UP000403352"/>
    </source>
</evidence>
<evidence type="ECO:0000256" key="8">
    <source>
        <dbReference type="ARBA" id="ARBA00022927"/>
    </source>
</evidence>
<keyword evidence="14" id="KW-0175">Coiled coil</keyword>
<dbReference type="Proteomes" id="UP000842809">
    <property type="component" value="Unassembled WGS sequence"/>
</dbReference>
<dbReference type="EMBL" id="DAAJCS010000002">
    <property type="protein sequence ID" value="HAC0011866.1"/>
    <property type="molecule type" value="Genomic_DNA"/>
</dbReference>
<evidence type="ECO:0000313" key="49">
    <source>
        <dbReference type="EMBL" id="ECY6545362.1"/>
    </source>
</evidence>
<evidence type="ECO:0000313" key="32">
    <source>
        <dbReference type="EMBL" id="EAG2514113.1"/>
    </source>
</evidence>
<dbReference type="Proteomes" id="UP000403352">
    <property type="component" value="Unassembled WGS sequence"/>
</dbReference>
<evidence type="ECO:0000256" key="6">
    <source>
        <dbReference type="ARBA" id="ARBA00022741"/>
    </source>
</evidence>
<evidence type="ECO:0000313" key="26">
    <source>
        <dbReference type="EMBL" id="EAE2355517.1"/>
    </source>
</evidence>
<dbReference type="Proteomes" id="UP000423131">
    <property type="component" value="Unassembled WGS sequence"/>
</dbReference>
<evidence type="ECO:0000313" key="22">
    <source>
        <dbReference type="EMBL" id="EAD3791704.1"/>
    </source>
</evidence>
<evidence type="ECO:0000313" key="23">
    <source>
        <dbReference type="EMBL" id="EAD5775196.1"/>
    </source>
</evidence>
<evidence type="ECO:0000313" key="82">
    <source>
        <dbReference type="Proteomes" id="UP000389283"/>
    </source>
</evidence>
<evidence type="ECO:0000256" key="2">
    <source>
        <dbReference type="ARBA" id="ARBA00008531"/>
    </source>
</evidence>
<evidence type="ECO:0000313" key="40">
    <source>
        <dbReference type="EMBL" id="EAH2281050.1"/>
    </source>
</evidence>
<feature type="domain" description="SRP54-type proteins GTP-binding" evidence="15">
    <location>
        <begin position="206"/>
        <end position="399"/>
    </location>
</feature>
<keyword evidence="7" id="KW-1005">Bacterial flagellum biogenesis</keyword>
<dbReference type="EMBL" id="AAHZFY010000051">
    <property type="protein sequence ID" value="ECB9514996.1"/>
    <property type="molecule type" value="Genomic_DNA"/>
</dbReference>
<evidence type="ECO:0000313" key="20">
    <source>
        <dbReference type="EMBL" id="EAC9040302.1"/>
    </source>
</evidence>
<evidence type="ECO:0000313" key="43">
    <source>
        <dbReference type="EMBL" id="EAK8896402.1"/>
    </source>
</evidence>
<evidence type="ECO:0000256" key="11">
    <source>
        <dbReference type="ARBA" id="ARBA00023225"/>
    </source>
</evidence>
<comment type="caution">
    <text evidence="51">The sequence shown here is derived from an EMBL/GenBank/DDBJ whole genome shotgun (WGS) entry which is preliminary data.</text>
</comment>
<reference evidence="43 74" key="5">
    <citation type="submission" date="2018-10" db="EMBL/GenBank/DDBJ databases">
        <authorList>
            <consortium name="PulseNet: The National Subtyping Network for Foodborne Disease Surveillance"/>
            <person name="Tarr C.L."/>
            <person name="Trees E."/>
            <person name="Katz L.S."/>
            <person name="Carleton-Romer H.A."/>
            <person name="Stroika S."/>
            <person name="Kucerova Z."/>
            <person name="Roache K.F."/>
            <person name="Sabol A.L."/>
            <person name="Besser J."/>
            <person name="Gerner-Smidt P."/>
        </authorList>
    </citation>
    <scope>NUCLEOTIDE SEQUENCE [LARGE SCALE GENOMIC DNA]</scope>
    <source>
        <strain evidence="16 71">2015L-6227</strain>
        <strain evidence="26 69">PNUSAL000134</strain>
        <strain evidence="20 75">PNUSAL000910</strain>
        <strain evidence="28 76">PNUSAL002180</strain>
        <strain evidence="29 92">PNUSAL002298</strain>
        <strain evidence="43 74">PNUSAL004402</strain>
        <strain evidence="50 95">PNUSAL005692</strain>
    </source>
</reference>
<dbReference type="EMBL" id="AAANYN010000024">
    <property type="protein sequence ID" value="EAD5775196.1"/>
    <property type="molecule type" value="Genomic_DNA"/>
</dbReference>
<dbReference type="Proteomes" id="UP000398321">
    <property type="component" value="Unassembled WGS sequence"/>
</dbReference>
<dbReference type="EMBL" id="AABAGT010000039">
    <property type="protein sequence ID" value="EAG0868749.1"/>
    <property type="molecule type" value="Genomic_DNA"/>
</dbReference>
<comment type="function">
    <text evidence="12">Necessary for flagellar biosynthesis. May be involved in translocation of the flagellum.</text>
</comment>
<dbReference type="NCBIfam" id="NF009368">
    <property type="entry name" value="PRK12726.1"/>
    <property type="match status" value="1"/>
</dbReference>
<comment type="subcellular location">
    <subcellularLocation>
        <location evidence="1">Cell membrane</location>
        <topology evidence="1">Peripheral membrane protein</topology>
        <orientation evidence="1">Cytoplasmic side</orientation>
    </subcellularLocation>
</comment>
<reference evidence="108 109" key="3">
    <citation type="journal article" date="2018" name="Genome Biol.">
        <title>SKESA: strategic k-mer extension for scrupulous assemblies.</title>
        <authorList>
            <person name="Souvorov A."/>
            <person name="Agarwala R."/>
            <person name="Lipman D.J."/>
        </authorList>
    </citation>
    <scope>NUCLEOTIDE SEQUENCE [LARGE SCALE GENOMIC DNA]</scope>
    <source>
        <strain evidence="55">09CEB371LM</strain>
        <strain evidence="61">2017-325981-023-01</strain>
        <strain evidence="57 111">CFIAFB20100120</strain>
        <strain evidence="56 108">CFIAFB20130012</strain>
        <strain evidence="59">CFIAFB20170037</strain>
        <strain evidence="58 109">CFIAFB20170045</strain>
        <strain evidence="60 110">DMG1500109</strain>
    </source>
</reference>
<keyword evidence="9" id="KW-0342">GTP-binding</keyword>
<dbReference type="EMBL" id="AAAJKI010000056">
    <property type="protein sequence ID" value="EAC6549551.1"/>
    <property type="molecule type" value="Genomic_DNA"/>
</dbReference>
<evidence type="ECO:0000313" key="105">
    <source>
        <dbReference type="Proteomes" id="UP000548278"/>
    </source>
</evidence>
<dbReference type="Proteomes" id="UP000525850">
    <property type="component" value="Unassembled WGS sequence"/>
</dbReference>
<evidence type="ECO:0000313" key="66">
    <source>
        <dbReference type="EMBL" id="RKA11012.1"/>
    </source>
</evidence>
<dbReference type="SMART" id="SM00962">
    <property type="entry name" value="SRP54"/>
    <property type="match status" value="1"/>
</dbReference>
<dbReference type="Pfam" id="PF00448">
    <property type="entry name" value="SRP54"/>
    <property type="match status" value="1"/>
</dbReference>
<proteinExistence type="inferred from homology"/>
<evidence type="ECO:0000313" key="74">
    <source>
        <dbReference type="Proteomes" id="UP000350032"/>
    </source>
</evidence>
<evidence type="ECO:0000313" key="81">
    <source>
        <dbReference type="Proteomes" id="UP000379076"/>
    </source>
</evidence>
<dbReference type="EMBL" id="AANDSR010000001">
    <property type="protein sequence ID" value="EDN9835547.1"/>
    <property type="molecule type" value="Genomic_DNA"/>
</dbReference>
<evidence type="ECO:0000313" key="57">
    <source>
        <dbReference type="EMBL" id="HAB8555675.1"/>
    </source>
</evidence>
<evidence type="ECO:0000313" key="111">
    <source>
        <dbReference type="Proteomes" id="UP000844415"/>
    </source>
</evidence>
<dbReference type="EMBL" id="AABATR010000001">
    <property type="protein sequence ID" value="EAG1892200.1"/>
    <property type="molecule type" value="Genomic_DNA"/>
</dbReference>
<dbReference type="CDD" id="cd17873">
    <property type="entry name" value="FlhF"/>
    <property type="match status" value="1"/>
</dbReference>
<evidence type="ECO:0000313" key="97">
    <source>
        <dbReference type="Proteomes" id="UP000525850"/>
    </source>
</evidence>
<evidence type="ECO:0000256" key="4">
    <source>
        <dbReference type="ARBA" id="ARBA00022448"/>
    </source>
</evidence>
<evidence type="ECO:0000313" key="96">
    <source>
        <dbReference type="Proteomes" id="UP000522199"/>
    </source>
</evidence>
<evidence type="ECO:0000313" key="103">
    <source>
        <dbReference type="Proteomes" id="UP000544530"/>
    </source>
</evidence>
<keyword evidence="5" id="KW-1003">Cell membrane</keyword>
<evidence type="ECO:0000313" key="87">
    <source>
        <dbReference type="Proteomes" id="UP000427828"/>
    </source>
</evidence>
<evidence type="ECO:0000256" key="3">
    <source>
        <dbReference type="ARBA" id="ARBA00014919"/>
    </source>
</evidence>
<evidence type="ECO:0000313" key="50">
    <source>
        <dbReference type="EMBL" id="ECY9784014.1"/>
    </source>
</evidence>
<keyword evidence="51" id="KW-0966">Cell projection</keyword>
<dbReference type="EMBL" id="AAAREG010000019">
    <property type="protein sequence ID" value="EAE2355517.1"/>
    <property type="molecule type" value="Genomic_DNA"/>
</dbReference>
<dbReference type="Proteomes" id="UP000467347">
    <property type="component" value="Unassembled WGS sequence"/>
</dbReference>
<dbReference type="EMBL" id="AAAMZD010000001">
    <property type="protein sequence ID" value="EAD3791704.1"/>
    <property type="molecule type" value="Genomic_DNA"/>
</dbReference>
<dbReference type="PANTHER" id="PTHR43134:SF3">
    <property type="entry name" value="FLAGELLAR BIOSYNTHESIS PROTEIN FLHF"/>
    <property type="match status" value="1"/>
</dbReference>
<dbReference type="EMBL" id="QDAY01000001">
    <property type="protein sequence ID" value="KAA9453316.1"/>
    <property type="molecule type" value="Genomic_DNA"/>
</dbReference>
<keyword evidence="6" id="KW-0547">Nucleotide-binding</keyword>
<dbReference type="Proteomes" id="UP000455569">
    <property type="component" value="Unassembled WGS sequence"/>
</dbReference>
<evidence type="ECO:0000313" key="62">
    <source>
        <dbReference type="EMBL" id="KAA9453316.1"/>
    </source>
</evidence>
<dbReference type="EMBL" id="AABCVX010000001">
    <property type="protein sequence ID" value="EAG6167980.1"/>
    <property type="molecule type" value="Genomic_DNA"/>
</dbReference>
<dbReference type="Proteomes" id="UP000331186">
    <property type="component" value="Unassembled WGS sequence"/>
</dbReference>
<dbReference type="Proteomes" id="UP000546397">
    <property type="component" value="Unassembled WGS sequence"/>
</dbReference>
<evidence type="ECO:0000313" key="56">
    <source>
        <dbReference type="EMBL" id="HAB8399546.1"/>
    </source>
</evidence>
<dbReference type="Proteomes" id="UP000840039">
    <property type="component" value="Unassembled WGS sequence"/>
</dbReference>
<dbReference type="EMBL" id="AABBZO010000002">
    <property type="protein sequence ID" value="EAG4461277.1"/>
    <property type="molecule type" value="Genomic_DNA"/>
</dbReference>
<keyword evidence="8" id="KW-0653">Protein transport</keyword>
<evidence type="ECO:0000313" key="92">
    <source>
        <dbReference type="Proteomes" id="UP000478682"/>
    </source>
</evidence>
<evidence type="ECO:0000313" key="41">
    <source>
        <dbReference type="EMBL" id="EAH3292846.1"/>
    </source>
</evidence>
<evidence type="ECO:0000313" key="45">
    <source>
        <dbReference type="EMBL" id="ECB9472337.1"/>
    </source>
</evidence>
<evidence type="ECO:0000313" key="86">
    <source>
        <dbReference type="Proteomes" id="UP000423131"/>
    </source>
</evidence>
<evidence type="ECO:0000313" key="104">
    <source>
        <dbReference type="Proteomes" id="UP000546397"/>
    </source>
</evidence>
<evidence type="ECO:0000313" key="18">
    <source>
        <dbReference type="EMBL" id="EAC6549551.1"/>
    </source>
</evidence>
<evidence type="ECO:0000313" key="30">
    <source>
        <dbReference type="EMBL" id="EAG2086028.1"/>
    </source>
</evidence>
<dbReference type="GO" id="GO:0015031">
    <property type="term" value="P:protein transport"/>
    <property type="evidence" value="ECO:0007669"/>
    <property type="project" value="UniProtKB-KW"/>
</dbReference>
<dbReference type="EMBL" id="DAAEEB010000005">
    <property type="protein sequence ID" value="HAA8053323.1"/>
    <property type="molecule type" value="Genomic_DNA"/>
</dbReference>
<dbReference type="Proteomes" id="UP000481141">
    <property type="component" value="Unassembled WGS sequence"/>
</dbReference>
<dbReference type="EMBL" id="DAAIHR010000016">
    <property type="protein sequence ID" value="HAB8399546.1"/>
    <property type="molecule type" value="Genomic_DNA"/>
</dbReference>
<dbReference type="Proteomes" id="UP000852906">
    <property type="component" value="Unassembled WGS sequence"/>
</dbReference>
<evidence type="ECO:0000313" key="98">
    <source>
        <dbReference type="Proteomes" id="UP000527632"/>
    </source>
</evidence>
<dbReference type="EMBL" id="AALGDA010000064">
    <property type="protein sequence ID" value="ECY9784014.1"/>
    <property type="molecule type" value="Genomic_DNA"/>
</dbReference>
<dbReference type="EMBL" id="AACKDQ010000022">
    <property type="protein sequence ID" value="EAK9317459.1"/>
    <property type="molecule type" value="Genomic_DNA"/>
</dbReference>
<evidence type="ECO:0000313" key="29">
    <source>
        <dbReference type="EMBL" id="EAG1892200.1"/>
    </source>
</evidence>
<dbReference type="EMBL" id="AANPAU010000002">
    <property type="protein sequence ID" value="EDP8513515.1"/>
    <property type="molecule type" value="Genomic_DNA"/>
</dbReference>
<dbReference type="Proteomes" id="UP000549379">
    <property type="component" value="Unassembled WGS sequence"/>
</dbReference>
<protein>
    <recommendedName>
        <fullName evidence="3 13">Flagellar biosynthesis protein FlhF</fullName>
    </recommendedName>
</protein>
<dbReference type="EMBL" id="AALAQH010000001">
    <property type="protein sequence ID" value="ECX6923626.1"/>
    <property type="molecule type" value="Genomic_DNA"/>
</dbReference>
<evidence type="ECO:0000313" key="83">
    <source>
        <dbReference type="Proteomes" id="UP000398321"/>
    </source>
</evidence>
<dbReference type="Proteomes" id="UP000530452">
    <property type="component" value="Unassembled WGS sequence"/>
</dbReference>
<evidence type="ECO:0000313" key="58">
    <source>
        <dbReference type="EMBL" id="HAC0011866.1"/>
    </source>
</evidence>
<reference evidence="51 88" key="9">
    <citation type="submission" date="2019-12" db="EMBL/GenBank/DDBJ databases">
        <authorList>
            <consortium name="GenomeTrakr: Next Generation Sequencing Network for Food Pathogen Tracability"/>
        </authorList>
    </citation>
    <scope>NUCLEOTIDE SEQUENCE [LARGE SCALE GENOMIC DNA]</scope>
    <source>
        <strain evidence="33 106">10B02965A-1</strain>
        <strain evidence="19 79">CFSAN008042</strain>
        <strain evidence="35 99">CFSAN063727</strain>
        <strain evidence="51 88">CFSAN102901</strain>
        <strain evidence="25 81">FDA00006494</strain>
        <strain evidence="17 78">FDA00007096</strain>
        <strain evidence="21 84">FDA00008584</strain>
        <strain evidence="31">FDA00011243</strain>
        <strain evidence="18 68">FDA00013332</strain>
        <strain evidence="24 72">FDA00013853</strain>
        <strain evidence="45 86">FDA00014336</strain>
        <strain evidence="47 82">FDA00014370</strain>
        <strain evidence="46 83">FDA00014392</strain>
        <strain evidence="54">FDA00015054</strain>
        <strain evidence="34 102">FDA1005580-S054-001</strain>
        <strain evidence="93">FDA1090798-S029-001</strain>
        <strain evidence="94">FDA956581-098-004</strain>
        <strain evidence="32 97">FDA960927-006-004</strain>
        <strain evidence="36 107">FLAG-38921</strain>
        <strain evidence="48 87">FLAG-51482A</strain>
        <strain evidence="30 70">FLAG-54356</strain>
        <strain evidence="23 80">FSIS31901579</strain>
        <strain evidence="42 98">LS1344</strain>
        <strain evidence="52 90">OSF101448</strain>
        <strain evidence="22 73">VA-WGS-00405</strain>
    </source>
</reference>
<dbReference type="Proteomes" id="UP000339309">
    <property type="component" value="Unassembled WGS sequence"/>
</dbReference>
<dbReference type="EMBL" id="AABAWE010000001">
    <property type="protein sequence ID" value="EAG2086028.1"/>
    <property type="molecule type" value="Genomic_DNA"/>
</dbReference>
<dbReference type="EMBL" id="MJTJ01000019">
    <property type="protein sequence ID" value="OET48713.1"/>
    <property type="molecule type" value="Genomic_DNA"/>
</dbReference>
<evidence type="ECO:0000256" key="5">
    <source>
        <dbReference type="ARBA" id="ARBA00022475"/>
    </source>
</evidence>
<dbReference type="GO" id="GO:0003924">
    <property type="term" value="F:GTPase activity"/>
    <property type="evidence" value="ECO:0007669"/>
    <property type="project" value="UniProtKB-UniRule"/>
</dbReference>
<dbReference type="Gene3D" id="3.40.50.300">
    <property type="entry name" value="P-loop containing nucleotide triphosphate hydrolases"/>
    <property type="match status" value="1"/>
</dbReference>
<evidence type="ECO:0000313" key="65">
    <source>
        <dbReference type="EMBL" id="OET48713.1"/>
    </source>
</evidence>
<dbReference type="Proteomes" id="UP000460224">
    <property type="component" value="Unassembled WGS sequence"/>
</dbReference>
<evidence type="ECO:0000313" key="48">
    <source>
        <dbReference type="EMBL" id="ECX6923626.1"/>
    </source>
</evidence>
<dbReference type="Proteomes" id="UP000354255">
    <property type="component" value="Unassembled WGS sequence"/>
</dbReference>
<evidence type="ECO:0000259" key="15">
    <source>
        <dbReference type="SMART" id="SM00962"/>
    </source>
</evidence>
<evidence type="ECO:0000313" key="53">
    <source>
        <dbReference type="EMBL" id="EDO0985598.1"/>
    </source>
</evidence>
<evidence type="ECO:0000313" key="44">
    <source>
        <dbReference type="EMBL" id="EAK9317459.1"/>
    </source>
</evidence>
<dbReference type="EMBL" id="AAALRN010000001">
    <property type="protein sequence ID" value="EAD1184006.1"/>
    <property type="molecule type" value="Genomic_DNA"/>
</dbReference>
<evidence type="ECO:0000313" key="61">
    <source>
        <dbReference type="EMBL" id="HAJ9592187.1"/>
    </source>
</evidence>
<dbReference type="EMBL" id="AAAQQZ010000001">
    <property type="protein sequence ID" value="EAE1337354.1"/>
    <property type="molecule type" value="Genomic_DNA"/>
</dbReference>
<accession>A0A0B8RG34</accession>
<sequence>MGKHLVEKMEIFKANSKREIHKKIRLVTNEPYKITDERVTKLGIFKKQYEVTAVIMSEVAIADGRMDFQETFQKSVVKNRPKTDDLLKKEKLLEMLAAGAELAQSTPLLEERKTQEEELSAMRLELAALNRELAVKMREEREQNSDFVKFLKGRGISDTYVADFMQAGRKQFKQVETAHLDDITDWFVPYLSGKLAVEDSFDLSNHRIISLIGQTGVGKTTTLVKLGWQLLKQNRTVGFITTDTFRSGAVEQFQGYADKLDVELIVATSPAELEEAVQYMTYVNCVDHILIDTVGRNYLAEESVSEISAYTDVVHPDLTCFTFSSGMKSADVMTILPKLAEIPIDGFIITKMDETTRIGDLYTVMQETNLPVLYMTDGQNITENIFRPKSRWLAERFVGTDRRRVLE</sequence>
<feature type="coiled-coil region" evidence="14">
    <location>
        <begin position="112"/>
        <end position="139"/>
    </location>
</feature>
<dbReference type="EMBL" id="DABJAN010000001">
    <property type="protein sequence ID" value="HAJ9592187.1"/>
    <property type="molecule type" value="Genomic_DNA"/>
</dbReference>
<evidence type="ECO:0000313" key="27">
    <source>
        <dbReference type="EMBL" id="EAE4940699.1"/>
    </source>
</evidence>
<evidence type="ECO:0000256" key="14">
    <source>
        <dbReference type="SAM" id="Coils"/>
    </source>
</evidence>
<reference evidence="64 112" key="1">
    <citation type="submission" date="2016-09" db="EMBL/GenBank/DDBJ databases">
        <title>100K Listeria isolates.</title>
        <authorList>
            <person name="Chen P."/>
            <person name="Weimer B.C."/>
            <person name="Kong N."/>
            <person name="Huang B."/>
        </authorList>
    </citation>
    <scope>NUCLEOTIDE SEQUENCE [LARGE SCALE GENOMIC DNA]</scope>
    <source>
        <strain evidence="64 112">BCW_2383</strain>
    </source>
</reference>
<evidence type="ECO:0000313" key="88">
    <source>
        <dbReference type="Proteomes" id="UP000455569"/>
    </source>
</evidence>
<dbReference type="GO" id="GO:0006614">
    <property type="term" value="P:SRP-dependent cotranslational protein targeting to membrane"/>
    <property type="evidence" value="ECO:0007669"/>
    <property type="project" value="UniProtKB-UniRule"/>
</dbReference>
<dbReference type="EMBL" id="AABBAW010000001">
    <property type="protein sequence ID" value="EAG2514113.1"/>
    <property type="molecule type" value="Genomic_DNA"/>
</dbReference>
<dbReference type="EMBL" id="AABAYG010000001">
    <property type="protein sequence ID" value="EAG2244377.1"/>
    <property type="molecule type" value="Genomic_DNA"/>
</dbReference>
<evidence type="ECO:0000313" key="19">
    <source>
        <dbReference type="EMBL" id="EAC7479273.1"/>
    </source>
</evidence>
<dbReference type="EMBL" id="AABDGJ010000017">
    <property type="protein sequence ID" value="EAG6991865.1"/>
    <property type="molecule type" value="Genomic_DNA"/>
</dbReference>
<dbReference type="EMBL" id="AAASLB010000001">
    <property type="protein sequence ID" value="EAE4940699.1"/>
    <property type="molecule type" value="Genomic_DNA"/>
</dbReference>
<dbReference type="EMBL" id="DAAJFY010000001">
    <property type="protein sequence ID" value="HAC0274145.1"/>
    <property type="molecule type" value="Genomic_DNA"/>
</dbReference>
<evidence type="ECO:0000313" key="17">
    <source>
        <dbReference type="EMBL" id="EAC5549348.1"/>
    </source>
</evidence>
<evidence type="ECO:0000313" key="77">
    <source>
        <dbReference type="Proteomes" id="UP000364988"/>
    </source>
</evidence>
<keyword evidence="4" id="KW-0813">Transport</keyword>
<dbReference type="EMBL" id="AANEHK010000004">
    <property type="protein sequence ID" value="EDO0985598.1"/>
    <property type="molecule type" value="Genomic_DNA"/>
</dbReference>
<dbReference type="Proteomes" id="UP000337746">
    <property type="component" value="Unassembled WGS sequence"/>
</dbReference>
<dbReference type="EMBL" id="AAAJWF010000001">
    <property type="protein sequence ID" value="EAC7479273.1"/>
    <property type="molecule type" value="Genomic_DNA"/>
</dbReference>
<reference evidence="62 89" key="4">
    <citation type="submission" date="2018-04" db="EMBL/GenBank/DDBJ databases">
        <title>Genome Analysis of a Prevalent Clone of Listeria monocytogenes Sequence Type 87 in China.</title>
        <authorList>
            <person name="Wang Y."/>
        </authorList>
    </citation>
    <scope>NUCLEOTIDE SEQUENCE [LARGE SCALE GENOMIC DNA]</scope>
    <source>
        <strain evidence="62 89">ICDC_LM1523</strain>
    </source>
</reference>
<comment type="similarity">
    <text evidence="2">Belongs to the GTP-binding SRP family.</text>
</comment>
<evidence type="ECO:0000313" key="28">
    <source>
        <dbReference type="EMBL" id="EAG0868749.1"/>
    </source>
</evidence>
<evidence type="ECO:0000313" key="47">
    <source>
        <dbReference type="EMBL" id="ECC1555759.1"/>
    </source>
</evidence>
<evidence type="ECO:0000313" key="94">
    <source>
        <dbReference type="Proteomes" id="UP000481141"/>
    </source>
</evidence>
<dbReference type="Proteomes" id="UP000393182">
    <property type="component" value="Unassembled WGS sequence"/>
</dbReference>
<evidence type="ECO:0000313" key="24">
    <source>
        <dbReference type="EMBL" id="EAD5785487.1"/>
    </source>
</evidence>
<evidence type="ECO:0000313" key="21">
    <source>
        <dbReference type="EMBL" id="EAD1184006.1"/>
    </source>
</evidence>
<reference evidence="66 67" key="2">
    <citation type="journal article" date="2018" name="BMC Genomics">
        <title>Genes significantly associated with lineage II food isolates of Listeria monocytogenes.</title>
        <authorList>
            <person name="Pirone-Davies C."/>
            <person name="Chen Y."/>
            <person name="Pightling A."/>
            <person name="Ryan G."/>
            <person name="Wang Y."/>
            <person name="Yao K."/>
            <person name="Hoffmann M."/>
            <person name="Allard M.W."/>
        </authorList>
    </citation>
    <scope>NUCLEOTIDE SEQUENCE [LARGE SCALE GENOMIC DNA]</scope>
    <source>
        <strain evidence="66 67">PNUSAL000550</strain>
    </source>
</reference>
<dbReference type="RefSeq" id="WP_003724419.1">
    <property type="nucleotide sequence ID" value="NC_021824.1"/>
</dbReference>
<dbReference type="Proteomes" id="UP000427828">
    <property type="component" value="Unassembled WGS sequence"/>
</dbReference>
<dbReference type="EMBL" id="AABEKY010000005">
    <property type="protein sequence ID" value="EAG9387938.1"/>
    <property type="molecule type" value="Genomic_DNA"/>
</dbReference>
<evidence type="ECO:0000313" key="68">
    <source>
        <dbReference type="Proteomes" id="UP000331186"/>
    </source>
</evidence>
<dbReference type="EMBL" id="AAAKQF010000005">
    <property type="protein sequence ID" value="EAC9040302.1"/>
    <property type="molecule type" value="Genomic_DNA"/>
</dbReference>
<evidence type="ECO:0000313" key="35">
    <source>
        <dbReference type="EMBL" id="EAG4461277.1"/>
    </source>
</evidence>
<organism evidence="51 88">
    <name type="scientific">Listeria monocytogenes</name>
    <dbReference type="NCBI Taxonomy" id="1639"/>
    <lineage>
        <taxon>Bacteria</taxon>
        <taxon>Bacillati</taxon>
        <taxon>Bacillota</taxon>
        <taxon>Bacilli</taxon>
        <taxon>Bacillales</taxon>
        <taxon>Listeriaceae</taxon>
        <taxon>Listeria</taxon>
    </lineage>
</organism>
<evidence type="ECO:0000313" key="79">
    <source>
        <dbReference type="Proteomes" id="UP000368512"/>
    </source>
</evidence>
<dbReference type="Proteomes" id="UP000336166">
    <property type="component" value="Unassembled WGS sequence"/>
</dbReference>
<dbReference type="GO" id="GO:0005525">
    <property type="term" value="F:GTP binding"/>
    <property type="evidence" value="ECO:0007669"/>
    <property type="project" value="UniProtKB-UniRule"/>
</dbReference>
<evidence type="ECO:0000313" key="109">
    <source>
        <dbReference type="Proteomes" id="UP000841146"/>
    </source>
</evidence>
<dbReference type="Proteomes" id="UP000544530">
    <property type="component" value="Unassembled WGS sequence"/>
</dbReference>
<evidence type="ECO:0000256" key="7">
    <source>
        <dbReference type="ARBA" id="ARBA00022795"/>
    </source>
</evidence>
<evidence type="ECO:0000313" key="54">
    <source>
        <dbReference type="EMBL" id="EDP8513515.1"/>
    </source>
</evidence>
<evidence type="ECO:0000313" key="85">
    <source>
        <dbReference type="Proteomes" id="UP000410967"/>
    </source>
</evidence>
<dbReference type="Proteomes" id="UP000272537">
    <property type="component" value="Unassembled WGS sequence"/>
</dbReference>
<evidence type="ECO:0000313" key="107">
    <source>
        <dbReference type="Proteomes" id="UP000566721"/>
    </source>
</evidence>
<dbReference type="Proteomes" id="UP000533021">
    <property type="component" value="Unassembled WGS sequence"/>
</dbReference>
<evidence type="ECO:0000313" key="70">
    <source>
        <dbReference type="Proteomes" id="UP000337746"/>
    </source>
</evidence>
<dbReference type="Proteomes" id="UP000368512">
    <property type="component" value="Unassembled WGS sequence"/>
</dbReference>
<evidence type="ECO:0000256" key="10">
    <source>
        <dbReference type="ARBA" id="ARBA00023136"/>
    </source>
</evidence>
<evidence type="ECO:0000313" key="80">
    <source>
        <dbReference type="Proteomes" id="UP000376505"/>
    </source>
</evidence>
<dbReference type="EMBL" id="AABBYJ010000006">
    <property type="protein sequence ID" value="EAG4331810.1"/>
    <property type="molecule type" value="Genomic_DNA"/>
</dbReference>
<evidence type="ECO:0000313" key="110">
    <source>
        <dbReference type="Proteomes" id="UP000843775"/>
    </source>
</evidence>
<keyword evidence="10" id="KW-0472">Membrane</keyword>
<dbReference type="InterPro" id="IPR027417">
    <property type="entry name" value="P-loop_NTPase"/>
</dbReference>
<dbReference type="EMBL" id="AAHZFN010000002">
    <property type="protein sequence ID" value="ECB9472337.1"/>
    <property type="molecule type" value="Genomic_DNA"/>
</dbReference>
<evidence type="ECO:0000313" key="59">
    <source>
        <dbReference type="EMBL" id="HAC0274145.1"/>
    </source>
</evidence>
<evidence type="ECO:0000313" key="73">
    <source>
        <dbReference type="Proteomes" id="UP000345329"/>
    </source>
</evidence>
<dbReference type="Proteomes" id="UP000528151">
    <property type="component" value="Unassembled WGS sequence"/>
</dbReference>
<reference evidence="55" key="8">
    <citation type="submission" date="2019-10" db="EMBL/GenBank/DDBJ databases">
        <authorList>
            <consortium name="NCBI Pathogen Detection Project"/>
        </authorList>
    </citation>
    <scope>NUCLEOTIDE SEQUENCE</scope>
    <source>
        <strain evidence="55">09CEB371LM</strain>
        <strain evidence="61">2017-325981-023-01</strain>
        <strain evidence="57">CFIAFB20100120</strain>
        <strain evidence="56">CFIAFB20130012</strain>
        <strain evidence="59">CFIAFB20170037</strain>
        <strain evidence="58">CFIAFB20170045</strain>
        <strain evidence="60">DMG1500109</strain>
    </source>
</reference>
<evidence type="ECO:0000256" key="1">
    <source>
        <dbReference type="ARBA" id="ARBA00004413"/>
    </source>
</evidence>
<dbReference type="GO" id="GO:0044781">
    <property type="term" value="P:bacterial-type flagellum organization"/>
    <property type="evidence" value="ECO:0007669"/>
    <property type="project" value="UniProtKB-UniRule"/>
</dbReference>
<evidence type="ECO:0000313" key="112">
    <source>
        <dbReference type="Proteomes" id="UP000852906"/>
    </source>
</evidence>
<evidence type="ECO:0000313" key="93">
    <source>
        <dbReference type="Proteomes" id="UP000478704"/>
    </source>
</evidence>
<dbReference type="Proteomes" id="UP000376505">
    <property type="component" value="Unassembled WGS sequence"/>
</dbReference>
<dbReference type="SMR" id="A0A0B8RG34"/>
<dbReference type="EMBL" id="QXLS01000001">
    <property type="protein sequence ID" value="RKA11012.1"/>
    <property type="molecule type" value="Genomic_DNA"/>
</dbReference>
<dbReference type="Proteomes" id="UP000410967">
    <property type="component" value="Unassembled WGS sequence"/>
</dbReference>
<evidence type="ECO:0000313" key="16">
    <source>
        <dbReference type="EMBL" id="EAC4551293.1"/>
    </source>
</evidence>
<dbReference type="Proteomes" id="UP000843775">
    <property type="component" value="Unassembled WGS sequence"/>
</dbReference>
<dbReference type="KEGG" id="lmv:Y193_12325"/>
<dbReference type="Proteomes" id="UP000345329">
    <property type="component" value="Unassembled WGS sequence"/>
</dbReference>
<dbReference type="Proteomes" id="UP000522199">
    <property type="component" value="Unassembled WGS sequence"/>
</dbReference>
<dbReference type="AlphaFoldDB" id="A0A0B8RG34"/>
<dbReference type="InterPro" id="IPR020006">
    <property type="entry name" value="FlhF"/>
</dbReference>
<evidence type="ECO:0000313" key="100">
    <source>
        <dbReference type="Proteomes" id="UP000530452"/>
    </source>
</evidence>
<gene>
    <name evidence="51" type="primary">flhF</name>
    <name evidence="66" type="synonym">flhf</name>
    <name evidence="28" type="ORF">A8L61_15865</name>
    <name evidence="37" type="ORF">AB917_14840</name>
    <name evidence="16" type="ORF">ABZ57_02210</name>
    <name evidence="65" type="ORF">AJL21_10610</name>
    <name evidence="64" type="ORF">AJL21_15625</name>
    <name evidence="25" type="ORF">ART25_00260</name>
    <name evidence="17" type="ORF">ARY78_02750</name>
    <name evidence="32" type="ORF">B1N52_02985</name>
    <name evidence="31" type="ORF">B1S26_03050</name>
    <name evidence="33" type="ORF">B5K54_08680</name>
    <name evidence="29" type="ORF">BB997_01100</name>
    <name evidence="48" type="ORF">BCZ19_03015</name>
    <name evidence="30" type="ORF">BCZ21_02055</name>
    <name evidence="35" type="ORF">CA369_03160</name>
    <name evidence="34" type="ORF">CAV64_11235</name>
    <name evidence="38" type="ORF">CW845_10620</name>
    <name evidence="40" type="ORF">D4920_03105</name>
    <name evidence="39" type="ORF">D4B11_11295</name>
    <name evidence="41" type="ORF">D5N24_00415</name>
    <name evidence="43" type="ORF">D7104_01685</name>
    <name evidence="62" type="ORF">DCK61_02345</name>
    <name evidence="36" type="ORF">DCT16_01100</name>
    <name evidence="19" type="ORF">DQ70_01075</name>
    <name evidence="18" type="ORF">DU018_14420</name>
    <name evidence="66" type="ORF">DYZ80_00544</name>
    <name evidence="27" type="ORF">E1W56_01380</name>
    <name evidence="42" type="ORF">E5F58_03015</name>
    <name evidence="24" type="ORF">EX365_02795</name>
    <name evidence="23" type="ORF">EXZ73_12920</name>
    <name evidence="49" type="ORF">F6436_13550</name>
    <name evidence="50" type="ORF">F6515_13565</name>
    <name evidence="44" type="ORF">FA835_10110</name>
    <name evidence="46" type="ORF">FLQ97_14845</name>
    <name evidence="45" type="ORF">FLR03_01435</name>
    <name evidence="47" type="ORF">FNX40_02935</name>
    <name evidence="53" type="ORF">FV747_06235</name>
    <name evidence="54" type="ORF">G3O21_000915</name>
    <name evidence="55" type="ORF">GHH22_09155</name>
    <name evidence="60" type="ORF">GI949_15020</name>
    <name evidence="52" type="ORF">GJW51_02570</name>
    <name evidence="51" type="ORF">GQG13_01290</name>
    <name evidence="56" type="ORF">GYR60_13530</name>
    <name evidence="57" type="ORF">GYS09_00045</name>
    <name evidence="58" type="ORF">GYX23_02520</name>
    <name evidence="59" type="ORF">GYY14_02050</name>
    <name evidence="61" type="ORF">HQN34_000353</name>
    <name evidence="63" type="ORF">HZJ64_01925</name>
    <name evidence="20" type="ORF">KV70_08790</name>
    <name evidence="21" type="ORF">QD52_02790</name>
    <name evidence="22" type="ORF">UI29_02815</name>
    <name evidence="26" type="ORF">Y261_14355</name>
</gene>
<dbReference type="EMBL" id="AALEDS010000018">
    <property type="protein sequence ID" value="ECY6545362.1"/>
    <property type="molecule type" value="Genomic_DNA"/>
</dbReference>
<dbReference type="Proteomes" id="UP000344343">
    <property type="component" value="Unassembled WGS sequence"/>
</dbReference>
<evidence type="ECO:0000313" key="42">
    <source>
        <dbReference type="EMBL" id="EAH4240969.1"/>
    </source>
</evidence>
<dbReference type="Proteomes" id="UP000478682">
    <property type="component" value="Unassembled WGS sequence"/>
</dbReference>
<evidence type="ECO:0000313" key="67">
    <source>
        <dbReference type="Proteomes" id="UP000272537"/>
    </source>
</evidence>
<reference evidence="63 103" key="10">
    <citation type="submission" date="2020-06" db="EMBL/GenBank/DDBJ databases">
        <title>Two Listeria outbreaks in Switzerland in 2018 and 2020.</title>
        <authorList>
            <person name="Stevens M.J.A."/>
            <person name="Bloemberg G."/>
            <person name="Nusch-Inderbinnen M."/>
            <person name="Stephan R."/>
        </authorList>
    </citation>
    <scope>NUCLEOTIDE SEQUENCE [LARGE SCALE GENOMIC DNA]</scope>
    <source>
        <strain evidence="63 103">N18-0707</strain>
    </source>
</reference>
<dbReference type="Proteomes" id="UP000478704">
    <property type="component" value="Unassembled WGS sequence"/>
</dbReference>
<dbReference type="NCBIfam" id="TIGR03499">
    <property type="entry name" value="FlhF"/>
    <property type="match status" value="1"/>
</dbReference>
<dbReference type="InterPro" id="IPR000897">
    <property type="entry name" value="SRP54_GTPase_dom"/>
</dbReference>
<dbReference type="EMBL" id="AABEMN010000016">
    <property type="protein sequence ID" value="EAG9520358.1"/>
    <property type="molecule type" value="Genomic_DNA"/>
</dbReference>
<evidence type="ECO:0000313" key="64">
    <source>
        <dbReference type="EMBL" id="OET47910.1"/>
    </source>
</evidence>
<evidence type="ECO:0000313" key="78">
    <source>
        <dbReference type="Proteomes" id="UP000365297"/>
    </source>
</evidence>
<dbReference type="EMBL" id="AAAIKW010000001">
    <property type="protein sequence ID" value="EAC4551293.1"/>
    <property type="molecule type" value="Genomic_DNA"/>
</dbReference>
<evidence type="ECO:0000313" key="69">
    <source>
        <dbReference type="Proteomes" id="UP000336166"/>
    </source>
</evidence>
<dbReference type="EMBL" id="AAAIXK010000001">
    <property type="protein sequence ID" value="EAC5549348.1"/>
    <property type="molecule type" value="Genomic_DNA"/>
</dbReference>
<dbReference type="EMBL" id="MJTJ01000023">
    <property type="protein sequence ID" value="OET47910.1"/>
    <property type="molecule type" value="Genomic_DNA"/>
</dbReference>
<dbReference type="EMBL" id="AAIAJJ010000002">
    <property type="protein sequence ID" value="ECC1555759.1"/>
    <property type="molecule type" value="Genomic_DNA"/>
</dbReference>
<dbReference type="EMBL" id="AACJYH010000001">
    <property type="protein sequence ID" value="EAK8896402.1"/>
    <property type="molecule type" value="Genomic_DNA"/>
</dbReference>
<evidence type="ECO:0000313" key="37">
    <source>
        <dbReference type="EMBL" id="EAG6991865.1"/>
    </source>
</evidence>
<evidence type="ECO:0000313" key="55">
    <source>
        <dbReference type="EMBL" id="HAA8053323.1"/>
    </source>
</evidence>
<dbReference type="GO" id="GO:0005047">
    <property type="term" value="F:signal recognition particle binding"/>
    <property type="evidence" value="ECO:0007669"/>
    <property type="project" value="TreeGrafter"/>
</dbReference>
<dbReference type="KEGG" id="lmok:CQ02_03675"/>
<dbReference type="Proteomes" id="UP000365297">
    <property type="component" value="Unassembled WGS sequence"/>
</dbReference>
<reference evidence="53 91" key="7">
    <citation type="submission" date="2019-08" db="EMBL/GenBank/DDBJ databases">
        <authorList>
            <person name="Ashton P.M."/>
            <person name="Dallman T."/>
            <person name="Nair S."/>
            <person name="De Pinna E."/>
            <person name="Peters T."/>
            <person name="Grant K."/>
        </authorList>
    </citation>
    <scope>NUCLEOTIDE SEQUENCE [LARGE SCALE GENOMIC DNA]</scope>
    <source>
        <strain evidence="40 101">282333</strain>
        <strain evidence="41 100">282352</strain>
        <strain evidence="39 104">289003</strain>
        <strain evidence="53 91">788324</strain>
        <strain evidence="27">RL15000286</strain>
    </source>
</reference>
<dbReference type="EMBL" id="DAAIJL010000001">
    <property type="protein sequence ID" value="HAB8555675.1"/>
    <property type="molecule type" value="Genomic_DNA"/>
</dbReference>
<dbReference type="EMBL" id="AABGHY010000001">
    <property type="protein sequence ID" value="EAH3292846.1"/>
    <property type="molecule type" value="Genomic_DNA"/>
</dbReference>
<dbReference type="Proteomes" id="UP000841146">
    <property type="component" value="Unassembled WGS sequence"/>
</dbReference>
<evidence type="ECO:0000256" key="13">
    <source>
        <dbReference type="NCBIfam" id="TIGR03499"/>
    </source>
</evidence>
<evidence type="ECO:0000313" key="102">
    <source>
        <dbReference type="Proteomes" id="UP000540117"/>
    </source>
</evidence>
<evidence type="ECO:0000313" key="72">
    <source>
        <dbReference type="Proteomes" id="UP000344343"/>
    </source>
</evidence>
<dbReference type="Proteomes" id="UP000389283">
    <property type="component" value="Unassembled WGS sequence"/>
</dbReference>
<dbReference type="InterPro" id="IPR047040">
    <property type="entry name" value="FlhF__GTPase_dom"/>
</dbReference>
<evidence type="ECO:0000313" key="75">
    <source>
        <dbReference type="Proteomes" id="UP000354255"/>
    </source>
</evidence>
<dbReference type="EMBL" id="AABGUK010000001">
    <property type="protein sequence ID" value="EAH4240969.1"/>
    <property type="molecule type" value="Genomic_DNA"/>
</dbReference>
<dbReference type="EMBL" id="DAAJZA010000018">
    <property type="protein sequence ID" value="HAC1756282.1"/>
    <property type="molecule type" value="Genomic_DNA"/>
</dbReference>
<evidence type="ECO:0000313" key="46">
    <source>
        <dbReference type="EMBL" id="ECB9514996.1"/>
    </source>
</evidence>
<dbReference type="Proteomes" id="UP000364988">
    <property type="component" value="Unassembled WGS sequence"/>
</dbReference>
<keyword evidence="51" id="KW-0282">Flagellum</keyword>
<dbReference type="GO" id="GO:0005886">
    <property type="term" value="C:plasma membrane"/>
    <property type="evidence" value="ECO:0007669"/>
    <property type="project" value="UniProtKB-SubCell"/>
</dbReference>
<dbReference type="Proteomes" id="UP000467536">
    <property type="component" value="Unassembled WGS sequence"/>
</dbReference>
<evidence type="ECO:0000313" key="60">
    <source>
        <dbReference type="EMBL" id="HAC1756282.1"/>
    </source>
</evidence>
<evidence type="ECO:0000313" key="101">
    <source>
        <dbReference type="Proteomes" id="UP000533021"/>
    </source>
</evidence>
<dbReference type="EMBL" id="AABFVG010000002">
    <property type="protein sequence ID" value="EAH2281050.1"/>
    <property type="molecule type" value="Genomic_DNA"/>
</dbReference>
<evidence type="ECO:0000313" key="39">
    <source>
        <dbReference type="EMBL" id="EAG9520358.1"/>
    </source>
</evidence>
<evidence type="ECO:0000313" key="108">
    <source>
        <dbReference type="Proteomes" id="UP000840197"/>
    </source>
</evidence>
<dbReference type="Proteomes" id="UP000540117">
    <property type="component" value="Unassembled WGS sequence"/>
</dbReference>
<dbReference type="Proteomes" id="UP000489121">
    <property type="component" value="Unassembled WGS sequence"/>
</dbReference>
<evidence type="ECO:0000313" key="99">
    <source>
        <dbReference type="Proteomes" id="UP000528151"/>
    </source>
</evidence>
<name>A0A0B8RG34_LISMN</name>
<evidence type="ECO:0000313" key="38">
    <source>
        <dbReference type="EMBL" id="EAG9387938.1"/>
    </source>
</evidence>
<evidence type="ECO:0000313" key="51">
    <source>
        <dbReference type="EMBL" id="EDN7713752.1"/>
    </source>
</evidence>
<dbReference type="SUPFAM" id="SSF52540">
    <property type="entry name" value="P-loop containing nucleoside triphosphate hydrolases"/>
    <property type="match status" value="1"/>
</dbReference>
<evidence type="ECO:0000313" key="63">
    <source>
        <dbReference type="EMBL" id="NYA00575.1"/>
    </source>
</evidence>
<evidence type="ECO:0000313" key="90">
    <source>
        <dbReference type="Proteomes" id="UP000467347"/>
    </source>
</evidence>
<dbReference type="Proteomes" id="UP000527632">
    <property type="component" value="Unassembled WGS sequence"/>
</dbReference>
<evidence type="ECO:0000313" key="106">
    <source>
        <dbReference type="Proteomes" id="UP000549379"/>
    </source>
</evidence>
<dbReference type="Proteomes" id="UP000844415">
    <property type="component" value="Unassembled WGS sequence"/>
</dbReference>
<dbReference type="Proteomes" id="UP000379076">
    <property type="component" value="Unassembled WGS sequence"/>
</dbReference>
<dbReference type="Proteomes" id="UP000840197">
    <property type="component" value="Unassembled WGS sequence"/>
</dbReference>
<dbReference type="Proteomes" id="UP000566721">
    <property type="component" value="Unassembled WGS sequence"/>
</dbReference>
<dbReference type="Proteomes" id="UP000358545">
    <property type="component" value="Unassembled WGS sequence"/>
</dbReference>
<dbReference type="Proteomes" id="UP000548278">
    <property type="component" value="Unassembled WGS sequence"/>
</dbReference>
<evidence type="ECO:0000313" key="71">
    <source>
        <dbReference type="Proteomes" id="UP000339309"/>
    </source>
</evidence>
<evidence type="ECO:0000313" key="34">
    <source>
        <dbReference type="EMBL" id="EAG4331810.1"/>
    </source>
</evidence>
<reference evidence="85 96" key="6">
    <citation type="submission" date="2019-04" db="EMBL/GenBank/DDBJ databases">
        <authorList>
            <consortium name="GenomeTrakr network: Whole genome sequencing for foodborne pathogen traceback"/>
        </authorList>
    </citation>
    <scope>NUCLEOTIDE SEQUENCE [LARGE SCALE GENOMIC DNA]</scope>
    <source>
        <strain evidence="37 105">CFSAN004300</strain>
        <strain evidence="38 96">CFSAN072474</strain>
        <strain evidence="49 77">FLAG-55987</strain>
        <strain evidence="44 85">PHLUSALM00088</strain>
    </source>
</reference>
<dbReference type="Proteomes" id="UP000350032">
    <property type="component" value="Unassembled WGS sequence"/>
</dbReference>
<evidence type="ECO:0000313" key="89">
    <source>
        <dbReference type="Proteomes" id="UP000460224"/>
    </source>
</evidence>
<evidence type="ECO:0000313" key="31">
    <source>
        <dbReference type="EMBL" id="EAG2244377.1"/>
    </source>
</evidence>
<evidence type="ECO:0000313" key="95">
    <source>
        <dbReference type="Proteomes" id="UP000489121"/>
    </source>
</evidence>
<dbReference type="EMBL" id="AAANYR010000001">
    <property type="protein sequence ID" value="EAD5785487.1"/>
    <property type="molecule type" value="Genomic_DNA"/>
</dbReference>
<evidence type="ECO:0000313" key="36">
    <source>
        <dbReference type="EMBL" id="EAG6167980.1"/>
    </source>
</evidence>
<evidence type="ECO:0000313" key="91">
    <source>
        <dbReference type="Proteomes" id="UP000467536"/>
    </source>
</evidence>
<dbReference type="EMBL" id="AABBHO010000022">
    <property type="protein sequence ID" value="EAG2997365.1"/>
    <property type="molecule type" value="Genomic_DNA"/>
</dbReference>
<keyword evidence="51" id="KW-0969">Cilium</keyword>
<keyword evidence="11" id="KW-1006">Bacterial flagellum protein export</keyword>
<evidence type="ECO:0000313" key="33">
    <source>
        <dbReference type="EMBL" id="EAG2997365.1"/>
    </source>
</evidence>
<dbReference type="Proteomes" id="UP000843503">
    <property type="component" value="Unassembled WGS sequence"/>
</dbReference>
<evidence type="ECO:0000256" key="12">
    <source>
        <dbReference type="ARBA" id="ARBA00025337"/>
    </source>
</evidence>
<dbReference type="EMBL" id="JACAVN010000001">
    <property type="protein sequence ID" value="NYA00575.1"/>
    <property type="molecule type" value="Genomic_DNA"/>
</dbReference>
<evidence type="ECO:0000313" key="25">
    <source>
        <dbReference type="EMBL" id="EAE1337354.1"/>
    </source>
</evidence>
<dbReference type="Gene3D" id="1.20.120.1380">
    <property type="entry name" value="Flagellar FlhF biosynthesis protein, N domain"/>
    <property type="match status" value="1"/>
</dbReference>
<evidence type="ECO:0000313" key="52">
    <source>
        <dbReference type="EMBL" id="EDN9835547.1"/>
    </source>
</evidence>
<evidence type="ECO:0000256" key="9">
    <source>
        <dbReference type="ARBA" id="ARBA00023134"/>
    </source>
</evidence>
<evidence type="ECO:0000313" key="76">
    <source>
        <dbReference type="Proteomes" id="UP000358545"/>
    </source>
</evidence>
<dbReference type="PANTHER" id="PTHR43134">
    <property type="entry name" value="SIGNAL RECOGNITION PARTICLE RECEPTOR SUBUNIT ALPHA"/>
    <property type="match status" value="1"/>
</dbReference>